<name>A0A8S2XPG0_9BILA</name>
<dbReference type="EMBL" id="CAJNOK010068103">
    <property type="protein sequence ID" value="CAF1656182.1"/>
    <property type="molecule type" value="Genomic_DNA"/>
</dbReference>
<feature type="region of interest" description="Disordered" evidence="1">
    <location>
        <begin position="1"/>
        <end position="27"/>
    </location>
</feature>
<gene>
    <name evidence="2" type="ORF">OVA965_LOCUS45077</name>
    <name evidence="3" type="ORF">TMI583_LOCUS48259</name>
</gene>
<reference evidence="3" key="1">
    <citation type="submission" date="2021-02" db="EMBL/GenBank/DDBJ databases">
        <authorList>
            <person name="Nowell W R."/>
        </authorList>
    </citation>
    <scope>NUCLEOTIDE SEQUENCE</scope>
</reference>
<accession>A0A8S2XPG0</accession>
<dbReference type="AlphaFoldDB" id="A0A8S2XPG0"/>
<dbReference type="Proteomes" id="UP000677228">
    <property type="component" value="Unassembled WGS sequence"/>
</dbReference>
<evidence type="ECO:0000256" key="1">
    <source>
        <dbReference type="SAM" id="MobiDB-lite"/>
    </source>
</evidence>
<feature type="non-terminal residue" evidence="3">
    <location>
        <position position="1"/>
    </location>
</feature>
<protein>
    <submittedName>
        <fullName evidence="3">Uncharacterized protein</fullName>
    </submittedName>
</protein>
<comment type="caution">
    <text evidence="3">The sequence shown here is derived from an EMBL/GenBank/DDBJ whole genome shotgun (WGS) entry which is preliminary data.</text>
</comment>
<dbReference type="EMBL" id="CAJOBA010097475">
    <property type="protein sequence ID" value="CAF4508514.1"/>
    <property type="molecule type" value="Genomic_DNA"/>
</dbReference>
<evidence type="ECO:0000313" key="4">
    <source>
        <dbReference type="Proteomes" id="UP000682733"/>
    </source>
</evidence>
<organism evidence="3 4">
    <name type="scientific">Didymodactylos carnosus</name>
    <dbReference type="NCBI Taxonomy" id="1234261"/>
    <lineage>
        <taxon>Eukaryota</taxon>
        <taxon>Metazoa</taxon>
        <taxon>Spiralia</taxon>
        <taxon>Gnathifera</taxon>
        <taxon>Rotifera</taxon>
        <taxon>Eurotatoria</taxon>
        <taxon>Bdelloidea</taxon>
        <taxon>Philodinida</taxon>
        <taxon>Philodinidae</taxon>
        <taxon>Didymodactylos</taxon>
    </lineage>
</organism>
<proteinExistence type="predicted"/>
<evidence type="ECO:0000313" key="2">
    <source>
        <dbReference type="EMBL" id="CAF1656182.1"/>
    </source>
</evidence>
<dbReference type="Proteomes" id="UP000682733">
    <property type="component" value="Unassembled WGS sequence"/>
</dbReference>
<sequence>MATDDSVTSDLNSSLTGTSVGGSQSPTSVQLADIDTFTAYLKRVCAPILDSSVESQYDIDRLFSDKQSVDCIKKFISDIQCQTLLVSKTATIKDDDVVTTTSSATTSGSSSDAASNEIINQQEQQPSYVLSTEVHYINPKMISIAILKRGQ</sequence>
<evidence type="ECO:0000313" key="3">
    <source>
        <dbReference type="EMBL" id="CAF4508514.1"/>
    </source>
</evidence>